<gene>
    <name evidence="3" type="ORF">DFP72DRAFT_1139404</name>
</gene>
<name>A0A8H6HP30_9AGAR</name>
<feature type="domain" description="F-box" evidence="2">
    <location>
        <begin position="31"/>
        <end position="78"/>
    </location>
</feature>
<comment type="caution">
    <text evidence="3">The sequence shown here is derived from an EMBL/GenBank/DDBJ whole genome shotgun (WGS) entry which is preliminary data.</text>
</comment>
<evidence type="ECO:0000313" key="3">
    <source>
        <dbReference type="EMBL" id="KAF6750598.1"/>
    </source>
</evidence>
<dbReference type="InterPro" id="IPR001810">
    <property type="entry name" value="F-box_dom"/>
</dbReference>
<protein>
    <recommendedName>
        <fullName evidence="2">F-box domain-containing protein</fullName>
    </recommendedName>
</protein>
<dbReference type="PROSITE" id="PS50181">
    <property type="entry name" value="FBOX"/>
    <property type="match status" value="1"/>
</dbReference>
<proteinExistence type="predicted"/>
<dbReference type="OrthoDB" id="2322499at2759"/>
<accession>A0A8H6HP30</accession>
<evidence type="ECO:0000256" key="1">
    <source>
        <dbReference type="SAM" id="MobiDB-lite"/>
    </source>
</evidence>
<dbReference type="Gene3D" id="1.20.1280.50">
    <property type="match status" value="1"/>
</dbReference>
<reference evidence="3 4" key="1">
    <citation type="submission" date="2020-07" db="EMBL/GenBank/DDBJ databases">
        <title>Comparative genomics of pyrophilous fungi reveals a link between fire events and developmental genes.</title>
        <authorList>
            <consortium name="DOE Joint Genome Institute"/>
            <person name="Steindorff A.S."/>
            <person name="Carver A."/>
            <person name="Calhoun S."/>
            <person name="Stillman K."/>
            <person name="Liu H."/>
            <person name="Lipzen A."/>
            <person name="Pangilinan J."/>
            <person name="Labutti K."/>
            <person name="Bruns T.D."/>
            <person name="Grigoriev I.V."/>
        </authorList>
    </citation>
    <scope>NUCLEOTIDE SEQUENCE [LARGE SCALE GENOMIC DNA]</scope>
    <source>
        <strain evidence="3 4">CBS 144469</strain>
    </source>
</reference>
<feature type="compositionally biased region" description="Polar residues" evidence="1">
    <location>
        <begin position="9"/>
        <end position="20"/>
    </location>
</feature>
<dbReference type="AlphaFoldDB" id="A0A8H6HP30"/>
<dbReference type="CDD" id="cd09917">
    <property type="entry name" value="F-box_SF"/>
    <property type="match status" value="1"/>
</dbReference>
<feature type="region of interest" description="Disordered" evidence="1">
    <location>
        <begin position="1"/>
        <end position="29"/>
    </location>
</feature>
<keyword evidence="4" id="KW-1185">Reference proteome</keyword>
<dbReference type="EMBL" id="JACGCI010000056">
    <property type="protein sequence ID" value="KAF6750598.1"/>
    <property type="molecule type" value="Genomic_DNA"/>
</dbReference>
<dbReference type="InterPro" id="IPR036047">
    <property type="entry name" value="F-box-like_dom_sf"/>
</dbReference>
<evidence type="ECO:0000259" key="2">
    <source>
        <dbReference type="PROSITE" id="PS50181"/>
    </source>
</evidence>
<organism evidence="3 4">
    <name type="scientific">Ephemerocybe angulata</name>
    <dbReference type="NCBI Taxonomy" id="980116"/>
    <lineage>
        <taxon>Eukaryota</taxon>
        <taxon>Fungi</taxon>
        <taxon>Dikarya</taxon>
        <taxon>Basidiomycota</taxon>
        <taxon>Agaricomycotina</taxon>
        <taxon>Agaricomycetes</taxon>
        <taxon>Agaricomycetidae</taxon>
        <taxon>Agaricales</taxon>
        <taxon>Agaricineae</taxon>
        <taxon>Psathyrellaceae</taxon>
        <taxon>Ephemerocybe</taxon>
    </lineage>
</organism>
<evidence type="ECO:0000313" key="4">
    <source>
        <dbReference type="Proteomes" id="UP000521943"/>
    </source>
</evidence>
<sequence length="150" mass="16730">MPPRKMAKSSASTNAPSVSTEAKKGRKKRNLKTITTLPAELISLIMQDLDPKTTLNVARTNKFFRNTLVPMKALWLAKLKEIGAPEPPRGVPEHVWLRMLATTNCLMRKAECQNRHTHSTQNMSGVHAFKLQPVDYPVTPLSSAIIDSQD</sequence>
<dbReference type="SUPFAM" id="SSF81383">
    <property type="entry name" value="F-box domain"/>
    <property type="match status" value="1"/>
</dbReference>
<dbReference type="Proteomes" id="UP000521943">
    <property type="component" value="Unassembled WGS sequence"/>
</dbReference>